<dbReference type="Pfam" id="PF12833">
    <property type="entry name" value="HTH_18"/>
    <property type="match status" value="1"/>
</dbReference>
<dbReference type="PANTHER" id="PTHR46796:SF2">
    <property type="entry name" value="TRANSCRIPTIONAL REGULATORY PROTEIN"/>
    <property type="match status" value="1"/>
</dbReference>
<evidence type="ECO:0000313" key="7">
    <source>
        <dbReference type="Proteomes" id="UP000604481"/>
    </source>
</evidence>
<keyword evidence="4" id="KW-0804">Transcription</keyword>
<dbReference type="InterPro" id="IPR020449">
    <property type="entry name" value="Tscrpt_reg_AraC-type_HTH"/>
</dbReference>
<evidence type="ECO:0000256" key="1">
    <source>
        <dbReference type="ARBA" id="ARBA00023015"/>
    </source>
</evidence>
<evidence type="ECO:0000256" key="3">
    <source>
        <dbReference type="ARBA" id="ARBA00023159"/>
    </source>
</evidence>
<dbReference type="PANTHER" id="PTHR46796">
    <property type="entry name" value="HTH-TYPE TRANSCRIPTIONAL ACTIVATOR RHAS-RELATED"/>
    <property type="match status" value="1"/>
</dbReference>
<organism evidence="6 7">
    <name type="scientific">Chitinilyticum piscinae</name>
    <dbReference type="NCBI Taxonomy" id="2866724"/>
    <lineage>
        <taxon>Bacteria</taxon>
        <taxon>Pseudomonadati</taxon>
        <taxon>Pseudomonadota</taxon>
        <taxon>Betaproteobacteria</taxon>
        <taxon>Neisseriales</taxon>
        <taxon>Chitinibacteraceae</taxon>
        <taxon>Chitinilyticum</taxon>
    </lineage>
</organism>
<evidence type="ECO:0000256" key="4">
    <source>
        <dbReference type="ARBA" id="ARBA00023163"/>
    </source>
</evidence>
<dbReference type="Pfam" id="PF02311">
    <property type="entry name" value="AraC_binding"/>
    <property type="match status" value="1"/>
</dbReference>
<dbReference type="Gene3D" id="1.10.10.60">
    <property type="entry name" value="Homeodomain-like"/>
    <property type="match status" value="2"/>
</dbReference>
<dbReference type="InterPro" id="IPR014710">
    <property type="entry name" value="RmlC-like_jellyroll"/>
</dbReference>
<dbReference type="InterPro" id="IPR018060">
    <property type="entry name" value="HTH_AraC"/>
</dbReference>
<name>A0A8J7FP60_9NEIS</name>
<comment type="caution">
    <text evidence="6">The sequence shown here is derived from an EMBL/GenBank/DDBJ whole genome shotgun (WGS) entry which is preliminary data.</text>
</comment>
<gene>
    <name evidence="6" type="ORF">INR99_14110</name>
</gene>
<feature type="domain" description="HTH araC/xylS-type" evidence="5">
    <location>
        <begin position="174"/>
        <end position="271"/>
    </location>
</feature>
<dbReference type="EMBL" id="JADFUA010000010">
    <property type="protein sequence ID" value="MBE9610471.1"/>
    <property type="molecule type" value="Genomic_DNA"/>
</dbReference>
<dbReference type="InterPro" id="IPR003313">
    <property type="entry name" value="AraC-bd"/>
</dbReference>
<dbReference type="AlphaFoldDB" id="A0A8J7FP60"/>
<dbReference type="SUPFAM" id="SSF51215">
    <property type="entry name" value="Regulatory protein AraC"/>
    <property type="match status" value="1"/>
</dbReference>
<protein>
    <submittedName>
        <fullName evidence="6">Helix-turn-helix transcriptional regulator</fullName>
    </submittedName>
</protein>
<dbReference type="PROSITE" id="PS00041">
    <property type="entry name" value="HTH_ARAC_FAMILY_1"/>
    <property type="match status" value="1"/>
</dbReference>
<dbReference type="InterPro" id="IPR018062">
    <property type="entry name" value="HTH_AraC-typ_CS"/>
</dbReference>
<keyword evidence="1" id="KW-0805">Transcription regulation</keyword>
<dbReference type="PRINTS" id="PR00032">
    <property type="entry name" value="HTHARAC"/>
</dbReference>
<dbReference type="GO" id="GO:0003700">
    <property type="term" value="F:DNA-binding transcription factor activity"/>
    <property type="evidence" value="ECO:0007669"/>
    <property type="project" value="InterPro"/>
</dbReference>
<proteinExistence type="predicted"/>
<evidence type="ECO:0000256" key="2">
    <source>
        <dbReference type="ARBA" id="ARBA00023125"/>
    </source>
</evidence>
<evidence type="ECO:0000259" key="5">
    <source>
        <dbReference type="PROSITE" id="PS01124"/>
    </source>
</evidence>
<keyword evidence="7" id="KW-1185">Reference proteome</keyword>
<dbReference type="PROSITE" id="PS01124">
    <property type="entry name" value="HTH_ARAC_FAMILY_2"/>
    <property type="match status" value="1"/>
</dbReference>
<accession>A0A8J7FP60</accession>
<dbReference type="SMART" id="SM00342">
    <property type="entry name" value="HTH_ARAC"/>
    <property type="match status" value="1"/>
</dbReference>
<reference evidence="6 7" key="1">
    <citation type="submission" date="2020-10" db="EMBL/GenBank/DDBJ databases">
        <title>The genome sequence of Chitinilyticum litopenaei 4Y14.</title>
        <authorList>
            <person name="Liu Y."/>
        </authorList>
    </citation>
    <scope>NUCLEOTIDE SEQUENCE [LARGE SCALE GENOMIC DNA]</scope>
    <source>
        <strain evidence="6 7">4Y14</strain>
    </source>
</reference>
<dbReference type="GO" id="GO:0043565">
    <property type="term" value="F:sequence-specific DNA binding"/>
    <property type="evidence" value="ECO:0007669"/>
    <property type="project" value="InterPro"/>
</dbReference>
<dbReference type="Gene3D" id="2.60.120.10">
    <property type="entry name" value="Jelly Rolls"/>
    <property type="match status" value="1"/>
</dbReference>
<evidence type="ECO:0000313" key="6">
    <source>
        <dbReference type="EMBL" id="MBE9610471.1"/>
    </source>
</evidence>
<dbReference type="SUPFAM" id="SSF46689">
    <property type="entry name" value="Homeodomain-like"/>
    <property type="match status" value="2"/>
</dbReference>
<keyword evidence="2" id="KW-0238">DNA-binding</keyword>
<dbReference type="InterPro" id="IPR050204">
    <property type="entry name" value="AraC_XylS_family_regulators"/>
</dbReference>
<dbReference type="InterPro" id="IPR037923">
    <property type="entry name" value="HTH-like"/>
</dbReference>
<dbReference type="Proteomes" id="UP000604481">
    <property type="component" value="Unassembled WGS sequence"/>
</dbReference>
<dbReference type="RefSeq" id="WP_194117020.1">
    <property type="nucleotide sequence ID" value="NZ_JADFUA010000010.1"/>
</dbReference>
<sequence length="281" mass="31078">MPRRPAPPQHFWRDPALPFAESRRAQQSRACYRPHSHPALSIGTVDAGSSILLLPGQPAHPLAAGDVVVIPAHWVHSCNPAPGCAWSYQMLYLDEAWLIQLFAEADQPAGPQQLVPARALWQNDPLLYRAFCELNTLLFSPAPAELKEAQLIDFAGLVIRGLLPATQQQPDWVSLLQQQLRAHPAEPWPLAELAGLAGVSRYHLVRTFKSRTGLTPHAYLLDCRINAARQRLPDCSSLAQLASELGFADQSHFVHAFKQRVSVTPGEYQRLQSCAISCNTL</sequence>
<dbReference type="InterPro" id="IPR009057">
    <property type="entry name" value="Homeodomain-like_sf"/>
</dbReference>
<keyword evidence="3" id="KW-0010">Activator</keyword>